<proteinExistence type="predicted"/>
<evidence type="ECO:0000313" key="1">
    <source>
        <dbReference type="EMBL" id="GBN80872.1"/>
    </source>
</evidence>
<dbReference type="AlphaFoldDB" id="A0A4Y2RYC6"/>
<dbReference type="EMBL" id="BGPR01019067">
    <property type="protein sequence ID" value="GBN80872.1"/>
    <property type="molecule type" value="Genomic_DNA"/>
</dbReference>
<name>A0A4Y2RYC6_ARAVE</name>
<feature type="non-terminal residue" evidence="1">
    <location>
        <position position="1"/>
    </location>
</feature>
<gene>
    <name evidence="1" type="primary">EXD1_2</name>
    <name evidence="1" type="ORF">AVEN_60320_1</name>
</gene>
<sequence length="31" mass="3473">NFWASVLGDRSCEPMDEKLRSRLVPAGMSGY</sequence>
<keyword evidence="2" id="KW-1185">Reference proteome</keyword>
<dbReference type="Proteomes" id="UP000499080">
    <property type="component" value="Unassembled WGS sequence"/>
</dbReference>
<protein>
    <submittedName>
        <fullName evidence="1">PiRNA biogenesis protein EXD1</fullName>
    </submittedName>
</protein>
<comment type="caution">
    <text evidence="1">The sequence shown here is derived from an EMBL/GenBank/DDBJ whole genome shotgun (WGS) entry which is preliminary data.</text>
</comment>
<evidence type="ECO:0000313" key="2">
    <source>
        <dbReference type="Proteomes" id="UP000499080"/>
    </source>
</evidence>
<organism evidence="1 2">
    <name type="scientific">Araneus ventricosus</name>
    <name type="common">Orbweaver spider</name>
    <name type="synonym">Epeira ventricosa</name>
    <dbReference type="NCBI Taxonomy" id="182803"/>
    <lineage>
        <taxon>Eukaryota</taxon>
        <taxon>Metazoa</taxon>
        <taxon>Ecdysozoa</taxon>
        <taxon>Arthropoda</taxon>
        <taxon>Chelicerata</taxon>
        <taxon>Arachnida</taxon>
        <taxon>Araneae</taxon>
        <taxon>Araneomorphae</taxon>
        <taxon>Entelegynae</taxon>
        <taxon>Araneoidea</taxon>
        <taxon>Araneidae</taxon>
        <taxon>Araneus</taxon>
    </lineage>
</organism>
<accession>A0A4Y2RYC6</accession>
<reference evidence="1 2" key="1">
    <citation type="journal article" date="2019" name="Sci. Rep.">
        <title>Orb-weaving spider Araneus ventricosus genome elucidates the spidroin gene catalogue.</title>
        <authorList>
            <person name="Kono N."/>
            <person name="Nakamura H."/>
            <person name="Ohtoshi R."/>
            <person name="Moran D.A.P."/>
            <person name="Shinohara A."/>
            <person name="Yoshida Y."/>
            <person name="Fujiwara M."/>
            <person name="Mori M."/>
            <person name="Tomita M."/>
            <person name="Arakawa K."/>
        </authorList>
    </citation>
    <scope>NUCLEOTIDE SEQUENCE [LARGE SCALE GENOMIC DNA]</scope>
</reference>